<accession>A0A2N9I9F2</accession>
<proteinExistence type="predicted"/>
<sequence length="388" mass="44617">MAPKKSFGEGSKKRHKSRAQEDEPATMDNTFRSSKHSVRFHDEISSRAVVFGKIVDFPFFANCHIPLRELFQAQGWENFLSLRKTQYTTLFKHFYTHFQYKEGKTTSYVKAKSISLTLNNLATILGVPRTNLQCYTTNDWVQFQGYDPLASICQMCGNPNIQHAHKPKNTELTIESRLIHHIITHNILPRSGSYEYISYLDLFLIWCILNKVKLDLAFYIAWHMDSCVKKKNAALPYGLHITSILEHFEINLSGERETRKVIPTDVYGVTTMKQMKYSLKENIWVKRDTIVEEELDEEAQMEGDVAQGDEEAMHEDEEPPTVPPMAPSSSHFNEDNFQLMFGRMDSLATSMENLTTLVTNRFSVYDANFASLAQTLDDINERLGNNGM</sequence>
<feature type="region of interest" description="Disordered" evidence="1">
    <location>
        <begin position="306"/>
        <end position="330"/>
    </location>
</feature>
<evidence type="ECO:0000313" key="3">
    <source>
        <dbReference type="EMBL" id="SPD20713.1"/>
    </source>
</evidence>
<evidence type="ECO:0000259" key="2">
    <source>
        <dbReference type="Pfam" id="PF20167"/>
    </source>
</evidence>
<feature type="compositionally biased region" description="Acidic residues" evidence="1">
    <location>
        <begin position="306"/>
        <end position="319"/>
    </location>
</feature>
<reference evidence="3" key="1">
    <citation type="submission" date="2018-02" db="EMBL/GenBank/DDBJ databases">
        <authorList>
            <person name="Cohen D.B."/>
            <person name="Kent A.D."/>
        </authorList>
    </citation>
    <scope>NUCLEOTIDE SEQUENCE</scope>
</reference>
<dbReference type="InterPro" id="IPR046796">
    <property type="entry name" value="Transposase_32_dom"/>
</dbReference>
<dbReference type="AlphaFoldDB" id="A0A2N9I9F2"/>
<protein>
    <recommendedName>
        <fullName evidence="2">Putative plant transposon protein domain-containing protein</fullName>
    </recommendedName>
</protein>
<dbReference type="Pfam" id="PF20167">
    <property type="entry name" value="Transposase_32"/>
    <property type="match status" value="1"/>
</dbReference>
<evidence type="ECO:0000256" key="1">
    <source>
        <dbReference type="SAM" id="MobiDB-lite"/>
    </source>
</evidence>
<feature type="region of interest" description="Disordered" evidence="1">
    <location>
        <begin position="1"/>
        <end position="30"/>
    </location>
</feature>
<feature type="compositionally biased region" description="Basic and acidic residues" evidence="1">
    <location>
        <begin position="1"/>
        <end position="11"/>
    </location>
</feature>
<organism evidence="3">
    <name type="scientific">Fagus sylvatica</name>
    <name type="common">Beechnut</name>
    <dbReference type="NCBI Taxonomy" id="28930"/>
    <lineage>
        <taxon>Eukaryota</taxon>
        <taxon>Viridiplantae</taxon>
        <taxon>Streptophyta</taxon>
        <taxon>Embryophyta</taxon>
        <taxon>Tracheophyta</taxon>
        <taxon>Spermatophyta</taxon>
        <taxon>Magnoliopsida</taxon>
        <taxon>eudicotyledons</taxon>
        <taxon>Gunneridae</taxon>
        <taxon>Pentapetalae</taxon>
        <taxon>rosids</taxon>
        <taxon>fabids</taxon>
        <taxon>Fagales</taxon>
        <taxon>Fagaceae</taxon>
        <taxon>Fagus</taxon>
    </lineage>
</organism>
<dbReference type="EMBL" id="OIVN01005068">
    <property type="protein sequence ID" value="SPD20713.1"/>
    <property type="molecule type" value="Genomic_DNA"/>
</dbReference>
<feature type="domain" description="Putative plant transposon protein" evidence="2">
    <location>
        <begin position="74"/>
        <end position="250"/>
    </location>
</feature>
<name>A0A2N9I9F2_FAGSY</name>
<gene>
    <name evidence="3" type="ORF">FSB_LOCUS48595</name>
</gene>